<protein>
    <recommendedName>
        <fullName evidence="3">N-acetyltransferase domain-containing protein</fullName>
    </recommendedName>
</protein>
<name>A0AAD7KHT6_9AGAR</name>
<dbReference type="SUPFAM" id="SSF55729">
    <property type="entry name" value="Acyl-CoA N-acyltransferases (Nat)"/>
    <property type="match status" value="1"/>
</dbReference>
<evidence type="ECO:0000259" key="3">
    <source>
        <dbReference type="Pfam" id="PF00583"/>
    </source>
</evidence>
<keyword evidence="5" id="KW-1185">Reference proteome</keyword>
<gene>
    <name evidence="4" type="ORF">B0H16DRAFT_1708244</name>
</gene>
<dbReference type="Gene3D" id="3.40.630.30">
    <property type="match status" value="1"/>
</dbReference>
<feature type="chain" id="PRO_5042043441" description="N-acetyltransferase domain-containing protein" evidence="2">
    <location>
        <begin position="21"/>
        <end position="249"/>
    </location>
</feature>
<keyword evidence="2" id="KW-0732">Signal</keyword>
<reference evidence="4" key="1">
    <citation type="submission" date="2023-03" db="EMBL/GenBank/DDBJ databases">
        <title>Massive genome expansion in bonnet fungi (Mycena s.s.) driven by repeated elements and novel gene families across ecological guilds.</title>
        <authorList>
            <consortium name="Lawrence Berkeley National Laboratory"/>
            <person name="Harder C.B."/>
            <person name="Miyauchi S."/>
            <person name="Viragh M."/>
            <person name="Kuo A."/>
            <person name="Thoen E."/>
            <person name="Andreopoulos B."/>
            <person name="Lu D."/>
            <person name="Skrede I."/>
            <person name="Drula E."/>
            <person name="Henrissat B."/>
            <person name="Morin E."/>
            <person name="Kohler A."/>
            <person name="Barry K."/>
            <person name="LaButti K."/>
            <person name="Morin E."/>
            <person name="Salamov A."/>
            <person name="Lipzen A."/>
            <person name="Mereny Z."/>
            <person name="Hegedus B."/>
            <person name="Baldrian P."/>
            <person name="Stursova M."/>
            <person name="Weitz H."/>
            <person name="Taylor A."/>
            <person name="Grigoriev I.V."/>
            <person name="Nagy L.G."/>
            <person name="Martin F."/>
            <person name="Kauserud H."/>
        </authorList>
    </citation>
    <scope>NUCLEOTIDE SEQUENCE</scope>
    <source>
        <strain evidence="4">CBHHK182m</strain>
    </source>
</reference>
<dbReference type="GO" id="GO:0016747">
    <property type="term" value="F:acyltransferase activity, transferring groups other than amino-acyl groups"/>
    <property type="evidence" value="ECO:0007669"/>
    <property type="project" value="InterPro"/>
</dbReference>
<dbReference type="Pfam" id="PF00583">
    <property type="entry name" value="Acetyltransf_1"/>
    <property type="match status" value="1"/>
</dbReference>
<evidence type="ECO:0000256" key="2">
    <source>
        <dbReference type="SAM" id="SignalP"/>
    </source>
</evidence>
<sequence length="249" mass="28350">MKVIAGRSLLWLYAAHPTAGHPDCLDETHLQRSAGDGHARHPNALYCTRGGKPPSDADLTVEEEEPEEVLGYIALEYFPETDARTSEIRRMLVSQKHRRRGLTSRLILEVIPRREVEARANSLYSLLLTMPTHIVRLKPRPFLPDSFAPCGTEWLPFGLEYRPLFPWDSVPPSFKTEEREFECSTTLESHLLDFITLPVPTILPLDDPTDLCGLHARRCSSSEDEAFEKAMAFKKHVLDIMLDCYKKLP</sequence>
<dbReference type="AlphaFoldDB" id="A0AAD7KHT6"/>
<proteinExistence type="predicted"/>
<dbReference type="InterPro" id="IPR016181">
    <property type="entry name" value="Acyl_CoA_acyltransferase"/>
</dbReference>
<comment type="caution">
    <text evidence="4">The sequence shown here is derived from an EMBL/GenBank/DDBJ whole genome shotgun (WGS) entry which is preliminary data.</text>
</comment>
<dbReference type="InterPro" id="IPR000182">
    <property type="entry name" value="GNAT_dom"/>
</dbReference>
<dbReference type="CDD" id="cd04301">
    <property type="entry name" value="NAT_SF"/>
    <property type="match status" value="1"/>
</dbReference>
<accession>A0AAD7KHT6</accession>
<organism evidence="4 5">
    <name type="scientific">Mycena metata</name>
    <dbReference type="NCBI Taxonomy" id="1033252"/>
    <lineage>
        <taxon>Eukaryota</taxon>
        <taxon>Fungi</taxon>
        <taxon>Dikarya</taxon>
        <taxon>Basidiomycota</taxon>
        <taxon>Agaricomycotina</taxon>
        <taxon>Agaricomycetes</taxon>
        <taxon>Agaricomycetidae</taxon>
        <taxon>Agaricales</taxon>
        <taxon>Marasmiineae</taxon>
        <taxon>Mycenaceae</taxon>
        <taxon>Mycena</taxon>
    </lineage>
</organism>
<dbReference type="EMBL" id="JARKIB010000001">
    <property type="protein sequence ID" value="KAJ7786025.1"/>
    <property type="molecule type" value="Genomic_DNA"/>
</dbReference>
<feature type="domain" description="N-acetyltransferase" evidence="3">
    <location>
        <begin position="51"/>
        <end position="111"/>
    </location>
</feature>
<dbReference type="Proteomes" id="UP001215598">
    <property type="component" value="Unassembled WGS sequence"/>
</dbReference>
<feature type="signal peptide" evidence="2">
    <location>
        <begin position="1"/>
        <end position="20"/>
    </location>
</feature>
<evidence type="ECO:0000313" key="4">
    <source>
        <dbReference type="EMBL" id="KAJ7786025.1"/>
    </source>
</evidence>
<evidence type="ECO:0000313" key="5">
    <source>
        <dbReference type="Proteomes" id="UP001215598"/>
    </source>
</evidence>
<feature type="region of interest" description="Disordered" evidence="1">
    <location>
        <begin position="33"/>
        <end position="58"/>
    </location>
</feature>
<evidence type="ECO:0000256" key="1">
    <source>
        <dbReference type="SAM" id="MobiDB-lite"/>
    </source>
</evidence>